<feature type="non-terminal residue" evidence="1">
    <location>
        <position position="1"/>
    </location>
</feature>
<gene>
    <name evidence="1" type="ORF">METZ01_LOCUS239222</name>
</gene>
<protein>
    <submittedName>
        <fullName evidence="1">Uncharacterized protein</fullName>
    </submittedName>
</protein>
<dbReference type="AlphaFoldDB" id="A0A382HGF8"/>
<name>A0A382HGF8_9ZZZZ</name>
<dbReference type="EMBL" id="UINC01061127">
    <property type="protein sequence ID" value="SVB86368.1"/>
    <property type="molecule type" value="Genomic_DNA"/>
</dbReference>
<accession>A0A382HGF8</accession>
<reference evidence="1" key="1">
    <citation type="submission" date="2018-05" db="EMBL/GenBank/DDBJ databases">
        <authorList>
            <person name="Lanie J.A."/>
            <person name="Ng W.-L."/>
            <person name="Kazmierczak K.M."/>
            <person name="Andrzejewski T.M."/>
            <person name="Davidsen T.M."/>
            <person name="Wayne K.J."/>
            <person name="Tettelin H."/>
            <person name="Glass J.I."/>
            <person name="Rusch D."/>
            <person name="Podicherti R."/>
            <person name="Tsui H.-C.T."/>
            <person name="Winkler M.E."/>
        </authorList>
    </citation>
    <scope>NUCLEOTIDE SEQUENCE</scope>
</reference>
<organism evidence="1">
    <name type="scientific">marine metagenome</name>
    <dbReference type="NCBI Taxonomy" id="408172"/>
    <lineage>
        <taxon>unclassified sequences</taxon>
        <taxon>metagenomes</taxon>
        <taxon>ecological metagenomes</taxon>
    </lineage>
</organism>
<evidence type="ECO:0000313" key="1">
    <source>
        <dbReference type="EMBL" id="SVB86368.1"/>
    </source>
</evidence>
<proteinExistence type="predicted"/>
<sequence length="46" mass="5289">SDAEVIVLEVNNQNFDAEPVKKTLEKWEVDYEKEFGISVIADALEY</sequence>